<proteinExistence type="predicted"/>
<gene>
    <name evidence="1" type="ORF">UR93_C0008G0018</name>
</gene>
<evidence type="ECO:0000313" key="2">
    <source>
        <dbReference type="Proteomes" id="UP000034316"/>
    </source>
</evidence>
<dbReference type="STRING" id="1618333.UR93_C0008G0018"/>
<name>A0A0G0D3L9_9BACT</name>
<evidence type="ECO:0008006" key="3">
    <source>
        <dbReference type="Google" id="ProtNLM"/>
    </source>
</evidence>
<dbReference type="SUPFAM" id="SSF89550">
    <property type="entry name" value="PHP domain-like"/>
    <property type="match status" value="1"/>
</dbReference>
<dbReference type="AlphaFoldDB" id="A0A0G0D3L9"/>
<dbReference type="InterPro" id="IPR016195">
    <property type="entry name" value="Pol/histidinol_Pase-like"/>
</dbReference>
<dbReference type="Proteomes" id="UP000034316">
    <property type="component" value="Unassembled WGS sequence"/>
</dbReference>
<evidence type="ECO:0000313" key="1">
    <source>
        <dbReference type="EMBL" id="KKP88789.1"/>
    </source>
</evidence>
<organism evidence="1 2">
    <name type="scientific">Berkelbacteria bacterium GW2011_GWA2_35_9</name>
    <dbReference type="NCBI Taxonomy" id="1618333"/>
    <lineage>
        <taxon>Bacteria</taxon>
        <taxon>Candidatus Berkelbacteria</taxon>
    </lineage>
</organism>
<protein>
    <recommendedName>
        <fullName evidence="3">PHP domain protein</fullName>
    </recommendedName>
</protein>
<reference evidence="1 2" key="1">
    <citation type="journal article" date="2015" name="Nature">
        <title>rRNA introns, odd ribosomes, and small enigmatic genomes across a large radiation of phyla.</title>
        <authorList>
            <person name="Brown C.T."/>
            <person name="Hug L.A."/>
            <person name="Thomas B.C."/>
            <person name="Sharon I."/>
            <person name="Castelle C.J."/>
            <person name="Singh A."/>
            <person name="Wilkins M.J."/>
            <person name="Williams K.H."/>
            <person name="Banfield J.F."/>
        </authorList>
    </citation>
    <scope>NUCLEOTIDE SEQUENCE [LARGE SCALE GENOMIC DNA]</scope>
</reference>
<dbReference type="EMBL" id="LBRB01000008">
    <property type="protein sequence ID" value="KKP88789.1"/>
    <property type="molecule type" value="Genomic_DNA"/>
</dbReference>
<accession>A0A0G0D3L9</accession>
<dbReference type="Gene3D" id="3.20.20.140">
    <property type="entry name" value="Metal-dependent hydrolases"/>
    <property type="match status" value="1"/>
</dbReference>
<sequence>MTQPINNQVYGKFLLFVIILISRAQGDFVKGIYHIHDNYSDSLISTQDLAIKCNKIGCIFIVVCNHNDCRTTDHSKTYILPEWADYFPGVNNTVHPHKFVSSEAEEVNYVREIIDQYQKISQEVGILIIPGEEITAGKDASNCLLHILSPFYGFNDSYNFTSFQKYSDIESILKNLKDNQRIASLAHPFLDNTQAISDDQWHQLNHIGVLHQLNIKNFGNILEKYLAENNYRLEKNLPLLGVTGDNDYHKTPVEVKYLENLNSRFTYVWLKDDEEITEKNILTAIKNGQTYASIGNLTLENINYIPGVATTKTDNQLKFSVKSVKPSVPGLALNYNLAVYCNGNKIFGSEVNNALQIKNNFLVPFNIDILCEEEKMYFVIQAFYPDYLLDKTKIQFTQLVTSPIIINPVPLEEKKYFCDFQGDVFQEKIKMDIAVKSVLLKKFNGEKYSYKWLVISRPNEIETCSSMIDQGENFSLIIANINRLYYVKTYTQDNQLFGNIYAYYPIESPSIVQLTETNNCIDILDWNFKNNSMTILTNKIEKGKYKIFDFSLDFDRKITNVRYLSEQTVKRYQKRNTGYKLDYFNFEKMILHGQKVSVADDFMTQNVGINSINDVAIYNSTEFNSLRQHEFVYVRDLMKFSNDNWSTPIKYNPNEKIYFIVNLNNLRPNHTFYLIFQGCGKSYRFILDWNKIKSYLPFYNESAIFLLSIPDGEKLPFGEYKLTLMQFKSSSRKYDYILEYNRIILK</sequence>
<comment type="caution">
    <text evidence="1">The sequence shown here is derived from an EMBL/GenBank/DDBJ whole genome shotgun (WGS) entry which is preliminary data.</text>
</comment>